<evidence type="ECO:0000259" key="1">
    <source>
        <dbReference type="Pfam" id="PF06850"/>
    </source>
</evidence>
<dbReference type="InterPro" id="IPR010915">
    <property type="entry name" value="PHB_depoly_PhaZ"/>
</dbReference>
<comment type="caution">
    <text evidence="2">The sequence shown here is derived from an EMBL/GenBank/DDBJ whole genome shotgun (WGS) entry which is preliminary data.</text>
</comment>
<dbReference type="NCBIfam" id="TIGR01849">
    <property type="entry name" value="PHB_depoly_PhaZ"/>
    <property type="match status" value="1"/>
</dbReference>
<protein>
    <submittedName>
        <fullName evidence="2">Polyhydroxyalkanoate depolymerase</fullName>
    </submittedName>
</protein>
<name>A0A4R5UV82_9RHOB</name>
<sequence>MRYMMTYDLMESARNANQWLGATAQSFASYPGFSMVPNPVFNWMAAWGKVTERTFQRMVVKPDWGIRTVTCEDGKDHVVEVQTVVEKPFGDLIYFKVPGRDIQPRKVLLVAPMSGHYATLLRSTVASLLPDCELYVTDWHNARDIPVSAGKFDVEDYTLYLVDFMRHLGPDTHVIAVCQPAPLTLAATAYLAEQDPKAQPLSLTLIGGPIDPDATPTEVTDFGRRVTMGQLEETAIQRVGFSYPGVGRLVYPGLLQLASFMSMNSDRHSEAFSGQIQREMRGEAGDHDAHNRFYDEYLAVMDMTAEFYLSTVERIFKNGEIAKNQFVVDGHKVDIGKITNVAVKTVEGANDDISAPGQCIAALALCTGLPDSMKASHVEPGAGHYGIFAGRSWRDNIRPLVIEFMNTNSTKPVQKRKPARIANTNAAAR</sequence>
<gene>
    <name evidence="2" type="primary">phaZ</name>
    <name evidence="2" type="ORF">E1832_18010</name>
</gene>
<keyword evidence="3" id="KW-1185">Reference proteome</keyword>
<proteinExistence type="predicted"/>
<dbReference type="EMBL" id="SMUV01000072">
    <property type="protein sequence ID" value="TDK43150.1"/>
    <property type="molecule type" value="Genomic_DNA"/>
</dbReference>
<dbReference type="Proteomes" id="UP000295301">
    <property type="component" value="Unassembled WGS sequence"/>
</dbReference>
<dbReference type="InterPro" id="IPR051321">
    <property type="entry name" value="PHA/PHB_synthase"/>
</dbReference>
<feature type="domain" description="PHB de-polymerase C-terminal" evidence="1">
    <location>
        <begin position="207"/>
        <end position="408"/>
    </location>
</feature>
<evidence type="ECO:0000313" key="2">
    <source>
        <dbReference type="EMBL" id="TDK43150.1"/>
    </source>
</evidence>
<dbReference type="RefSeq" id="WP_133361157.1">
    <property type="nucleotide sequence ID" value="NZ_SMUV01000072.1"/>
</dbReference>
<dbReference type="AlphaFoldDB" id="A0A4R5UV82"/>
<evidence type="ECO:0000313" key="3">
    <source>
        <dbReference type="Proteomes" id="UP000295301"/>
    </source>
</evidence>
<dbReference type="InterPro" id="IPR029058">
    <property type="entry name" value="AB_hydrolase_fold"/>
</dbReference>
<dbReference type="Pfam" id="PF06850">
    <property type="entry name" value="PHB_depo_C"/>
    <property type="match status" value="1"/>
</dbReference>
<organism evidence="2 3">
    <name type="scientific">Antarcticimicrobium luteum</name>
    <dbReference type="NCBI Taxonomy" id="2547397"/>
    <lineage>
        <taxon>Bacteria</taxon>
        <taxon>Pseudomonadati</taxon>
        <taxon>Pseudomonadota</taxon>
        <taxon>Alphaproteobacteria</taxon>
        <taxon>Rhodobacterales</taxon>
        <taxon>Paracoccaceae</taxon>
        <taxon>Antarcticimicrobium</taxon>
    </lineage>
</organism>
<dbReference type="PANTHER" id="PTHR36837:SF4">
    <property type="entry name" value="BLR0908 PROTEIN"/>
    <property type="match status" value="1"/>
</dbReference>
<dbReference type="PIRSF" id="PIRSF020818">
    <property type="entry name" value="PHB_depoly_PhaZ"/>
    <property type="match status" value="1"/>
</dbReference>
<dbReference type="InterPro" id="IPR009656">
    <property type="entry name" value="PHB_depo_C"/>
</dbReference>
<dbReference type="SUPFAM" id="SSF53474">
    <property type="entry name" value="alpha/beta-Hydrolases"/>
    <property type="match status" value="1"/>
</dbReference>
<reference evidence="2 3" key="1">
    <citation type="submission" date="2019-03" db="EMBL/GenBank/DDBJ databases">
        <title>Ruegeria lutea sp. nov., a novel strain, isolated from marine sediment, the Masan Bay, South Korea.</title>
        <authorList>
            <person name="Kim J."/>
            <person name="Kim D.-Y."/>
            <person name="Lee S.-S."/>
        </authorList>
    </citation>
    <scope>NUCLEOTIDE SEQUENCE [LARGE SCALE GENOMIC DNA]</scope>
    <source>
        <strain evidence="2 3">318-1</strain>
    </source>
</reference>
<dbReference type="PANTHER" id="PTHR36837">
    <property type="entry name" value="POLY(3-HYDROXYALKANOATE) POLYMERASE SUBUNIT PHAC"/>
    <property type="match status" value="1"/>
</dbReference>
<accession>A0A4R5UV82</accession>
<dbReference type="OrthoDB" id="9774318at2"/>